<feature type="transmembrane region" description="Helical" evidence="2">
    <location>
        <begin position="35"/>
        <end position="55"/>
    </location>
</feature>
<evidence type="ECO:0000313" key="4">
    <source>
        <dbReference type="Proteomes" id="UP000373149"/>
    </source>
</evidence>
<feature type="region of interest" description="Disordered" evidence="1">
    <location>
        <begin position="57"/>
        <end position="135"/>
    </location>
</feature>
<feature type="compositionally biased region" description="Basic residues" evidence="1">
    <location>
        <begin position="18"/>
        <end position="33"/>
    </location>
</feature>
<feature type="compositionally biased region" description="Low complexity" evidence="1">
    <location>
        <begin position="82"/>
        <end position="106"/>
    </location>
</feature>
<reference evidence="3 4" key="1">
    <citation type="submission" date="2019-09" db="EMBL/GenBank/DDBJ databases">
        <authorList>
            <person name="Duangmal K."/>
            <person name="Teo W.F.A."/>
            <person name="Lipun K."/>
        </authorList>
    </citation>
    <scope>NUCLEOTIDE SEQUENCE [LARGE SCALE GENOMIC DNA]</scope>
    <source>
        <strain evidence="3 4">K1PN6</strain>
    </source>
</reference>
<accession>A0A5N8WW71</accession>
<dbReference type="EMBL" id="VMNX01000091">
    <property type="protein sequence ID" value="MPY51322.1"/>
    <property type="molecule type" value="Genomic_DNA"/>
</dbReference>
<keyword evidence="2" id="KW-0472">Membrane</keyword>
<dbReference type="AlphaFoldDB" id="A0A5N8WW71"/>
<sequence>MTGATTADPEADALSLRLHPRPTRGRHRKPRPRRMLFAVGGLALAAGALSFVRLVPESAGGGGAGVTEAEPRAAADGVSEGATNTAATKKAARPPAGSAGPGTTTAHVVVGSGPSPRTTTGATPSSGAMSPGPTA</sequence>
<organism evidence="3 4">
    <name type="scientific">Streptomyces acidicola</name>
    <dbReference type="NCBI Taxonomy" id="2596892"/>
    <lineage>
        <taxon>Bacteria</taxon>
        <taxon>Bacillati</taxon>
        <taxon>Actinomycetota</taxon>
        <taxon>Actinomycetes</taxon>
        <taxon>Kitasatosporales</taxon>
        <taxon>Streptomycetaceae</taxon>
        <taxon>Streptomyces</taxon>
    </lineage>
</organism>
<gene>
    <name evidence="3" type="ORF">FPZ41_23285</name>
</gene>
<protein>
    <submittedName>
        <fullName evidence="3">Uncharacterized protein</fullName>
    </submittedName>
</protein>
<dbReference type="Proteomes" id="UP000373149">
    <property type="component" value="Unassembled WGS sequence"/>
</dbReference>
<proteinExistence type="predicted"/>
<keyword evidence="2" id="KW-1133">Transmembrane helix</keyword>
<evidence type="ECO:0000256" key="2">
    <source>
        <dbReference type="SAM" id="Phobius"/>
    </source>
</evidence>
<feature type="compositionally biased region" description="Polar residues" evidence="1">
    <location>
        <begin position="115"/>
        <end position="128"/>
    </location>
</feature>
<keyword evidence="4" id="KW-1185">Reference proteome</keyword>
<feature type="non-terminal residue" evidence="3">
    <location>
        <position position="135"/>
    </location>
</feature>
<name>A0A5N8WW71_9ACTN</name>
<comment type="caution">
    <text evidence="3">The sequence shown here is derived from an EMBL/GenBank/DDBJ whole genome shotgun (WGS) entry which is preliminary data.</text>
</comment>
<keyword evidence="2" id="KW-0812">Transmembrane</keyword>
<feature type="region of interest" description="Disordered" evidence="1">
    <location>
        <begin position="1"/>
        <end position="33"/>
    </location>
</feature>
<evidence type="ECO:0000313" key="3">
    <source>
        <dbReference type="EMBL" id="MPY51322.1"/>
    </source>
</evidence>
<evidence type="ECO:0000256" key="1">
    <source>
        <dbReference type="SAM" id="MobiDB-lite"/>
    </source>
</evidence>